<protein>
    <submittedName>
        <fullName evidence="1">Uncharacterized protein</fullName>
    </submittedName>
</protein>
<dbReference type="EMBL" id="PKLZ01000015">
    <property type="protein sequence ID" value="PLW81250.1"/>
    <property type="molecule type" value="Genomic_DNA"/>
</dbReference>
<comment type="caution">
    <text evidence="1">The sequence shown here is derived from an EMBL/GenBank/DDBJ whole genome shotgun (WGS) entry which is preliminary data.</text>
</comment>
<evidence type="ECO:0000313" key="1">
    <source>
        <dbReference type="EMBL" id="PLW81250.1"/>
    </source>
</evidence>
<organism evidence="1 2">
    <name type="scientific">Kineobactrum sediminis</name>
    <dbReference type="NCBI Taxonomy" id="1905677"/>
    <lineage>
        <taxon>Bacteria</taxon>
        <taxon>Pseudomonadati</taxon>
        <taxon>Pseudomonadota</taxon>
        <taxon>Gammaproteobacteria</taxon>
        <taxon>Cellvibrionales</taxon>
        <taxon>Halieaceae</taxon>
        <taxon>Kineobactrum</taxon>
    </lineage>
</organism>
<evidence type="ECO:0000313" key="2">
    <source>
        <dbReference type="Proteomes" id="UP000234845"/>
    </source>
</evidence>
<name>A0A2N5XYN2_9GAMM</name>
<proteinExistence type="predicted"/>
<dbReference type="AlphaFoldDB" id="A0A2N5XYN2"/>
<gene>
    <name evidence="1" type="ORF">CWI75_16610</name>
</gene>
<dbReference type="Proteomes" id="UP000234845">
    <property type="component" value="Unassembled WGS sequence"/>
</dbReference>
<accession>A0A2N5XYN2</accession>
<reference evidence="2" key="1">
    <citation type="submission" date="2017-11" db="EMBL/GenBank/DDBJ databases">
        <title>The draft genome sequence of Chromatocurvus sp. F02.</title>
        <authorList>
            <person name="Du Z.-J."/>
            <person name="Chang Y.-Q."/>
        </authorList>
    </citation>
    <scope>NUCLEOTIDE SEQUENCE [LARGE SCALE GENOMIC DNA]</scope>
    <source>
        <strain evidence="2">F02</strain>
    </source>
</reference>
<keyword evidence="2" id="KW-1185">Reference proteome</keyword>
<dbReference type="RefSeq" id="WP_101522648.1">
    <property type="nucleotide sequence ID" value="NZ_PKLZ01000015.1"/>
</dbReference>
<sequence>MLSDQAVSRFPALVFAFAVVLYVFSRSVSATAFGSHEDIVAKRLAFVVIEPKTSASEAMAASGPTISRFFVNDLFKVFVPHAGKKYQRNECAQRRPPACY</sequence>